<organism evidence="3 4">
    <name type="scientific">Crucibulum laeve</name>
    <dbReference type="NCBI Taxonomy" id="68775"/>
    <lineage>
        <taxon>Eukaryota</taxon>
        <taxon>Fungi</taxon>
        <taxon>Dikarya</taxon>
        <taxon>Basidiomycota</taxon>
        <taxon>Agaricomycotina</taxon>
        <taxon>Agaricomycetes</taxon>
        <taxon>Agaricomycetidae</taxon>
        <taxon>Agaricales</taxon>
        <taxon>Agaricineae</taxon>
        <taxon>Nidulariaceae</taxon>
        <taxon>Crucibulum</taxon>
    </lineage>
</organism>
<dbReference type="SUPFAM" id="SSF53474">
    <property type="entry name" value="alpha/beta-Hydrolases"/>
    <property type="match status" value="1"/>
</dbReference>
<reference evidence="3 4" key="1">
    <citation type="journal article" date="2019" name="Nat. Ecol. Evol.">
        <title>Megaphylogeny resolves global patterns of mushroom evolution.</title>
        <authorList>
            <person name="Varga T."/>
            <person name="Krizsan K."/>
            <person name="Foldi C."/>
            <person name="Dima B."/>
            <person name="Sanchez-Garcia M."/>
            <person name="Sanchez-Ramirez S."/>
            <person name="Szollosi G.J."/>
            <person name="Szarkandi J.G."/>
            <person name="Papp V."/>
            <person name="Albert L."/>
            <person name="Andreopoulos W."/>
            <person name="Angelini C."/>
            <person name="Antonin V."/>
            <person name="Barry K.W."/>
            <person name="Bougher N.L."/>
            <person name="Buchanan P."/>
            <person name="Buyck B."/>
            <person name="Bense V."/>
            <person name="Catcheside P."/>
            <person name="Chovatia M."/>
            <person name="Cooper J."/>
            <person name="Damon W."/>
            <person name="Desjardin D."/>
            <person name="Finy P."/>
            <person name="Geml J."/>
            <person name="Haridas S."/>
            <person name="Hughes K."/>
            <person name="Justo A."/>
            <person name="Karasinski D."/>
            <person name="Kautmanova I."/>
            <person name="Kiss B."/>
            <person name="Kocsube S."/>
            <person name="Kotiranta H."/>
            <person name="LaButti K.M."/>
            <person name="Lechner B.E."/>
            <person name="Liimatainen K."/>
            <person name="Lipzen A."/>
            <person name="Lukacs Z."/>
            <person name="Mihaltcheva S."/>
            <person name="Morgado L.N."/>
            <person name="Niskanen T."/>
            <person name="Noordeloos M.E."/>
            <person name="Ohm R.A."/>
            <person name="Ortiz-Santana B."/>
            <person name="Ovrebo C."/>
            <person name="Racz N."/>
            <person name="Riley R."/>
            <person name="Savchenko A."/>
            <person name="Shiryaev A."/>
            <person name="Soop K."/>
            <person name="Spirin V."/>
            <person name="Szebenyi C."/>
            <person name="Tomsovsky M."/>
            <person name="Tulloss R.E."/>
            <person name="Uehling J."/>
            <person name="Grigoriev I.V."/>
            <person name="Vagvolgyi C."/>
            <person name="Papp T."/>
            <person name="Martin F.M."/>
            <person name="Miettinen O."/>
            <person name="Hibbett D.S."/>
            <person name="Nagy L.G."/>
        </authorList>
    </citation>
    <scope>NUCLEOTIDE SEQUENCE [LARGE SCALE GENOMIC DNA]</scope>
    <source>
        <strain evidence="3 4">CBS 166.37</strain>
    </source>
</reference>
<dbReference type="Gene3D" id="3.40.50.1820">
    <property type="entry name" value="alpha/beta hydrolase"/>
    <property type="match status" value="1"/>
</dbReference>
<evidence type="ECO:0000259" key="2">
    <source>
        <dbReference type="Pfam" id="PF20434"/>
    </source>
</evidence>
<sequence length="309" mass="34354">MEAVSRLKATEIQRIAVPTVGGFHPFLEAKRSEILEVPRRTFKYGETERHKLDVYYPIGLDANYTAPVLVFIYGGGFNSGERTFPEPFDLGYACLGAYFARQGFVTVIPDYRLVPHVKFPGPAEDVRDAIEWIVNNPNNLMIPNSPIPNADLLFVMGHSAGAAHVATMLLLPEILASTDLNSRISGVILNGGGYHFRSLTSDHPSAPIIAQYWGSLEESHQNDVWALLERAPSLTIDELPKILLVEAEREPDWLKAVGKDFKDALEARTGLRIRKIIAAGHNHISPNWALSTGQGEEWAENVVEWMKSE</sequence>
<name>A0A5C3M0F1_9AGAR</name>
<proteinExistence type="predicted"/>
<dbReference type="PANTHER" id="PTHR48081">
    <property type="entry name" value="AB HYDROLASE SUPERFAMILY PROTEIN C4A8.06C"/>
    <property type="match status" value="1"/>
</dbReference>
<dbReference type="InterPro" id="IPR050300">
    <property type="entry name" value="GDXG_lipolytic_enzyme"/>
</dbReference>
<dbReference type="Pfam" id="PF20434">
    <property type="entry name" value="BD-FAE"/>
    <property type="match status" value="1"/>
</dbReference>
<evidence type="ECO:0000313" key="4">
    <source>
        <dbReference type="Proteomes" id="UP000308652"/>
    </source>
</evidence>
<dbReference type="AlphaFoldDB" id="A0A5C3M0F1"/>
<dbReference type="InterPro" id="IPR049492">
    <property type="entry name" value="BD-FAE-like_dom"/>
</dbReference>
<evidence type="ECO:0000256" key="1">
    <source>
        <dbReference type="ARBA" id="ARBA00022801"/>
    </source>
</evidence>
<feature type="domain" description="BD-FAE-like" evidence="2">
    <location>
        <begin position="52"/>
        <end position="169"/>
    </location>
</feature>
<dbReference type="EMBL" id="ML213603">
    <property type="protein sequence ID" value="TFK38475.1"/>
    <property type="molecule type" value="Genomic_DNA"/>
</dbReference>
<accession>A0A5C3M0F1</accession>
<keyword evidence="4" id="KW-1185">Reference proteome</keyword>
<dbReference type="GO" id="GO:0016787">
    <property type="term" value="F:hydrolase activity"/>
    <property type="evidence" value="ECO:0007669"/>
    <property type="project" value="UniProtKB-KW"/>
</dbReference>
<dbReference type="STRING" id="68775.A0A5C3M0F1"/>
<gene>
    <name evidence="3" type="ORF">BDQ12DRAFT_747683</name>
</gene>
<dbReference type="OrthoDB" id="433474at2759"/>
<dbReference type="Proteomes" id="UP000308652">
    <property type="component" value="Unassembled WGS sequence"/>
</dbReference>
<dbReference type="PANTHER" id="PTHR48081:SF33">
    <property type="entry name" value="KYNURENINE FORMAMIDASE"/>
    <property type="match status" value="1"/>
</dbReference>
<protein>
    <submittedName>
        <fullName evidence="3">Alpha/beta hydrolase domain-containing protein</fullName>
    </submittedName>
</protein>
<evidence type="ECO:0000313" key="3">
    <source>
        <dbReference type="EMBL" id="TFK38475.1"/>
    </source>
</evidence>
<dbReference type="InterPro" id="IPR029058">
    <property type="entry name" value="AB_hydrolase_fold"/>
</dbReference>
<keyword evidence="1 3" id="KW-0378">Hydrolase</keyword>